<name>A0AAU9IKM2_9CILI</name>
<organism evidence="1 2">
    <name type="scientific">Blepharisma stoltei</name>
    <dbReference type="NCBI Taxonomy" id="1481888"/>
    <lineage>
        <taxon>Eukaryota</taxon>
        <taxon>Sar</taxon>
        <taxon>Alveolata</taxon>
        <taxon>Ciliophora</taxon>
        <taxon>Postciliodesmatophora</taxon>
        <taxon>Heterotrichea</taxon>
        <taxon>Heterotrichida</taxon>
        <taxon>Blepharismidae</taxon>
        <taxon>Blepharisma</taxon>
    </lineage>
</organism>
<comment type="caution">
    <text evidence="1">The sequence shown here is derived from an EMBL/GenBank/DDBJ whole genome shotgun (WGS) entry which is preliminary data.</text>
</comment>
<evidence type="ECO:0000313" key="1">
    <source>
        <dbReference type="EMBL" id="CAG9315032.1"/>
    </source>
</evidence>
<accession>A0AAU9IKM2</accession>
<dbReference type="Proteomes" id="UP001162131">
    <property type="component" value="Unassembled WGS sequence"/>
</dbReference>
<protein>
    <submittedName>
        <fullName evidence="1">Uncharacterized protein</fullName>
    </submittedName>
</protein>
<proteinExistence type="predicted"/>
<gene>
    <name evidence="1" type="ORF">BSTOLATCC_MIC12810</name>
</gene>
<evidence type="ECO:0000313" key="2">
    <source>
        <dbReference type="Proteomes" id="UP001162131"/>
    </source>
</evidence>
<keyword evidence="2" id="KW-1185">Reference proteome</keyword>
<dbReference type="EMBL" id="CAJZBQ010000013">
    <property type="protein sequence ID" value="CAG9315032.1"/>
    <property type="molecule type" value="Genomic_DNA"/>
</dbReference>
<dbReference type="AlphaFoldDB" id="A0AAU9IKM2"/>
<reference evidence="1" key="1">
    <citation type="submission" date="2021-09" db="EMBL/GenBank/DDBJ databases">
        <authorList>
            <consortium name="AG Swart"/>
            <person name="Singh M."/>
            <person name="Singh A."/>
            <person name="Seah K."/>
            <person name="Emmerich C."/>
        </authorList>
    </citation>
    <scope>NUCLEOTIDE SEQUENCE</scope>
    <source>
        <strain evidence="1">ATCC30299</strain>
    </source>
</reference>
<sequence length="110" mass="12260">MGCCQASHYRAGELSFMEIRTDVCKNSLKMKNEESFVELSILSNNDSLPDTNPTKSDENFRFFSSTFLSMSGFQSGIESAFLSSPPISIKGSLFKSSSITMTEPQKMLYN</sequence>